<keyword evidence="2" id="KW-1185">Reference proteome</keyword>
<accession>A0A1I1SLU3</accession>
<name>A0A1I1SLU3_9BACI</name>
<evidence type="ECO:0000313" key="2">
    <source>
        <dbReference type="Proteomes" id="UP000199474"/>
    </source>
</evidence>
<reference evidence="2" key="1">
    <citation type="submission" date="2016-10" db="EMBL/GenBank/DDBJ databases">
        <authorList>
            <person name="Varghese N."/>
            <person name="Submissions S."/>
        </authorList>
    </citation>
    <scope>NUCLEOTIDE SEQUENCE [LARGE SCALE GENOMIC DNA]</scope>
    <source>
        <strain evidence="2">DSM 22530</strain>
    </source>
</reference>
<dbReference type="OrthoDB" id="9863431at2"/>
<dbReference type="EMBL" id="FOMR01000001">
    <property type="protein sequence ID" value="SFD44853.1"/>
    <property type="molecule type" value="Genomic_DNA"/>
</dbReference>
<dbReference type="RefSeq" id="WP_090080462.1">
    <property type="nucleotide sequence ID" value="NZ_FOMR01000001.1"/>
</dbReference>
<evidence type="ECO:0000313" key="1">
    <source>
        <dbReference type="EMBL" id="SFD44853.1"/>
    </source>
</evidence>
<dbReference type="AlphaFoldDB" id="A0A1I1SLU3"/>
<dbReference type="PROSITE" id="PS51257">
    <property type="entry name" value="PROKAR_LIPOPROTEIN"/>
    <property type="match status" value="1"/>
</dbReference>
<gene>
    <name evidence="1" type="ORF">SAMN05216238_101388</name>
</gene>
<dbReference type="Proteomes" id="UP000199474">
    <property type="component" value="Unassembled WGS sequence"/>
</dbReference>
<protein>
    <submittedName>
        <fullName evidence="1">Uncharacterized protein</fullName>
    </submittedName>
</protein>
<sequence length="116" mass="13007">MIKTIIPLVLLCLILAACGEPRAGDIFRLERNTIGGQHIDSMNTTISKMRSLQEMVDPVSVEEHVDLSEINTFSTGTVVRVIEISDNYNMVQIERITPNPGNNVKMWVERDKLNAP</sequence>
<proteinExistence type="predicted"/>
<organism evidence="1 2">
    <name type="scientific">Lentibacillus persicus</name>
    <dbReference type="NCBI Taxonomy" id="640948"/>
    <lineage>
        <taxon>Bacteria</taxon>
        <taxon>Bacillati</taxon>
        <taxon>Bacillota</taxon>
        <taxon>Bacilli</taxon>
        <taxon>Bacillales</taxon>
        <taxon>Bacillaceae</taxon>
        <taxon>Lentibacillus</taxon>
    </lineage>
</organism>